<protein>
    <submittedName>
        <fullName evidence="2">Uncharacterized protein</fullName>
    </submittedName>
</protein>
<keyword evidence="3" id="KW-1185">Reference proteome</keyword>
<keyword evidence="1" id="KW-1133">Transmembrane helix</keyword>
<evidence type="ECO:0000313" key="3">
    <source>
        <dbReference type="Proteomes" id="UP000295388"/>
    </source>
</evidence>
<dbReference type="RefSeq" id="WP_166665519.1">
    <property type="nucleotide sequence ID" value="NZ_SNWQ01000009.1"/>
</dbReference>
<proteinExistence type="predicted"/>
<comment type="caution">
    <text evidence="2">The sequence shown here is derived from an EMBL/GenBank/DDBJ whole genome shotgun (WGS) entry which is preliminary data.</text>
</comment>
<feature type="transmembrane region" description="Helical" evidence="1">
    <location>
        <begin position="25"/>
        <end position="46"/>
    </location>
</feature>
<organism evidence="2 3">
    <name type="scientific">Kribbella caucasensis</name>
    <dbReference type="NCBI Taxonomy" id="2512215"/>
    <lineage>
        <taxon>Bacteria</taxon>
        <taxon>Bacillati</taxon>
        <taxon>Actinomycetota</taxon>
        <taxon>Actinomycetes</taxon>
        <taxon>Propionibacteriales</taxon>
        <taxon>Kribbellaceae</taxon>
        <taxon>Kribbella</taxon>
    </lineage>
</organism>
<accession>A0A4R6KGJ2</accession>
<name>A0A4R6KGJ2_9ACTN</name>
<dbReference type="AlphaFoldDB" id="A0A4R6KGJ2"/>
<gene>
    <name evidence="2" type="ORF">EV643_109304</name>
</gene>
<sequence length="52" mass="5605">MVSELLPQLAALEEVAGETAHISQWWYGGFTLVVLAGLLVITLIMGKGRPHS</sequence>
<keyword evidence="1" id="KW-0472">Membrane</keyword>
<dbReference type="EMBL" id="SNWQ01000009">
    <property type="protein sequence ID" value="TDO47407.1"/>
    <property type="molecule type" value="Genomic_DNA"/>
</dbReference>
<reference evidence="2 3" key="1">
    <citation type="submission" date="2019-03" db="EMBL/GenBank/DDBJ databases">
        <title>Genomic Encyclopedia of Type Strains, Phase III (KMG-III): the genomes of soil and plant-associated and newly described type strains.</title>
        <authorList>
            <person name="Whitman W."/>
        </authorList>
    </citation>
    <scope>NUCLEOTIDE SEQUENCE [LARGE SCALE GENOMIC DNA]</scope>
    <source>
        <strain evidence="2 3">VKM Ac-2527</strain>
    </source>
</reference>
<evidence type="ECO:0000256" key="1">
    <source>
        <dbReference type="SAM" id="Phobius"/>
    </source>
</evidence>
<evidence type="ECO:0000313" key="2">
    <source>
        <dbReference type="EMBL" id="TDO47407.1"/>
    </source>
</evidence>
<keyword evidence="1" id="KW-0812">Transmembrane</keyword>
<dbReference type="Proteomes" id="UP000295388">
    <property type="component" value="Unassembled WGS sequence"/>
</dbReference>